<evidence type="ECO:0000256" key="1">
    <source>
        <dbReference type="ARBA" id="ARBA00000971"/>
    </source>
</evidence>
<dbReference type="PROSITE" id="PS50072">
    <property type="entry name" value="CSA_PPIASE_2"/>
    <property type="match status" value="1"/>
</dbReference>
<evidence type="ECO:0000313" key="11">
    <source>
        <dbReference type="Proteomes" id="UP000193986"/>
    </source>
</evidence>
<keyword evidence="7 10" id="KW-0413">Isomerase</keyword>
<keyword evidence="5" id="KW-0677">Repeat</keyword>
<keyword evidence="4" id="KW-0853">WD repeat</keyword>
<evidence type="ECO:0000256" key="6">
    <source>
        <dbReference type="ARBA" id="ARBA00023110"/>
    </source>
</evidence>
<dbReference type="EC" id="5.2.1.8" evidence="3"/>
<dbReference type="InterPro" id="IPR002130">
    <property type="entry name" value="Cyclophilin-type_PPIase_dom"/>
</dbReference>
<dbReference type="SMART" id="SM00320">
    <property type="entry name" value="WD40"/>
    <property type="match status" value="4"/>
</dbReference>
<dbReference type="Gene3D" id="2.40.100.10">
    <property type="entry name" value="Cyclophilin-like"/>
    <property type="match status" value="1"/>
</dbReference>
<dbReference type="InParanoid" id="A0A1Y2AJT6"/>
<dbReference type="InterPro" id="IPR044666">
    <property type="entry name" value="Cyclophilin_A-like"/>
</dbReference>
<accession>A0A1Y2AJT6</accession>
<dbReference type="InterPro" id="IPR020892">
    <property type="entry name" value="Cyclophilin-type_PPIase_CS"/>
</dbReference>
<dbReference type="InterPro" id="IPR015943">
    <property type="entry name" value="WD40/YVTN_repeat-like_dom_sf"/>
</dbReference>
<dbReference type="FunCoup" id="A0A1Y2AJT6">
    <property type="interactions" value="716"/>
</dbReference>
<sequence>MSDTVDPSPSLGKRLRSTSPSNGVIDNSLPAMPSAEVDDSSDEEIGPMPTADITNGNGRSSKKAKKRLTLPHEKVYLENMPSGDRYAKSFMHRDIVNHVVVTKTSFIVTTSLDGHLKLWKKQEHGIEFVKHYRASLKAIVGVSASDDGKLFATVSEGGEGRVFDVVNFDMINILKLPYAPKTCCWIHEPGAGQTLLAVSDAASSVIRIYDGRGDGKPLYELDKLHKAPVHLITYNAKFDCVVSADEQGFVEYWQPNEPWGLPPVPGLWEYKSSTDLYHFKKTRSIPTSLTFSPNGLQFVTLALPSRSVHIFDFLRGKLLRTYDESLTAIQEMQQAGTGVYKLDDMDFGRRLAVERELERDESGPNGALRTASAIWDESGNFVLYPTMLGIKVVNTVTNKVVRVLGKEETLRYLDLSMYQGAPAKKAHVTLAMAASSNPLLQESEARDPHLFTTAYKRQRFYIFGRPTEEGKVGDRDVFNERPTREDQTVQVLEEEAPKQLASSCTIHTSMGDIRMKLYPQYAPKAVENFQELSKRGYYNHLIFHRVIKKFMIQGGCPFGDGTGGESIWGGNFEDEFHPKARHDRPFTLSMANAGPGTNGSQFFITTVPAPWLDDKHTVFGRAVGGLEIISDIENVAVDPKTDKPWEDIRISSISIE</sequence>
<evidence type="ECO:0000256" key="2">
    <source>
        <dbReference type="ARBA" id="ARBA00007365"/>
    </source>
</evidence>
<evidence type="ECO:0000259" key="9">
    <source>
        <dbReference type="PROSITE" id="PS50072"/>
    </source>
</evidence>
<dbReference type="SUPFAM" id="SSF50978">
    <property type="entry name" value="WD40 repeat-like"/>
    <property type="match status" value="1"/>
</dbReference>
<dbReference type="InterPro" id="IPR001680">
    <property type="entry name" value="WD40_rpt"/>
</dbReference>
<dbReference type="PANTHER" id="PTHR45625">
    <property type="entry name" value="PEPTIDYL-PROLYL CIS-TRANS ISOMERASE-RELATED"/>
    <property type="match status" value="1"/>
</dbReference>
<comment type="catalytic activity">
    <reaction evidence="1">
        <text>[protein]-peptidylproline (omega=180) = [protein]-peptidylproline (omega=0)</text>
        <dbReference type="Rhea" id="RHEA:16237"/>
        <dbReference type="Rhea" id="RHEA-COMP:10747"/>
        <dbReference type="Rhea" id="RHEA-COMP:10748"/>
        <dbReference type="ChEBI" id="CHEBI:83833"/>
        <dbReference type="ChEBI" id="CHEBI:83834"/>
        <dbReference type="EC" id="5.2.1.8"/>
    </reaction>
</comment>
<dbReference type="AlphaFoldDB" id="A0A1Y2AJT6"/>
<evidence type="ECO:0000256" key="8">
    <source>
        <dbReference type="SAM" id="MobiDB-lite"/>
    </source>
</evidence>
<dbReference type="Pfam" id="PF00160">
    <property type="entry name" value="Pro_isomerase"/>
    <property type="match status" value="1"/>
</dbReference>
<name>A0A1Y2AJT6_9TREE</name>
<evidence type="ECO:0000256" key="4">
    <source>
        <dbReference type="ARBA" id="ARBA00022574"/>
    </source>
</evidence>
<evidence type="ECO:0000256" key="3">
    <source>
        <dbReference type="ARBA" id="ARBA00013194"/>
    </source>
</evidence>
<dbReference type="Gene3D" id="2.130.10.10">
    <property type="entry name" value="YVTN repeat-like/Quinoprotein amine dehydrogenase"/>
    <property type="match status" value="1"/>
</dbReference>
<keyword evidence="11" id="KW-1185">Reference proteome</keyword>
<organism evidence="10 11">
    <name type="scientific">Naematelia encephala</name>
    <dbReference type="NCBI Taxonomy" id="71784"/>
    <lineage>
        <taxon>Eukaryota</taxon>
        <taxon>Fungi</taxon>
        <taxon>Dikarya</taxon>
        <taxon>Basidiomycota</taxon>
        <taxon>Agaricomycotina</taxon>
        <taxon>Tremellomycetes</taxon>
        <taxon>Tremellales</taxon>
        <taxon>Naemateliaceae</taxon>
        <taxon>Naematelia</taxon>
    </lineage>
</organism>
<dbReference type="FunFam" id="2.40.100.10:FF:000003">
    <property type="entry name" value="Peptidylprolyl isomerase domain and WD repeat-containing 1"/>
    <property type="match status" value="1"/>
</dbReference>
<dbReference type="FunFam" id="2.130.10.10:FF:000450">
    <property type="entry name" value="Peptidylprolyl isomerase domain and WD-repeat protein 1"/>
    <property type="match status" value="1"/>
</dbReference>
<evidence type="ECO:0000256" key="7">
    <source>
        <dbReference type="ARBA" id="ARBA00023235"/>
    </source>
</evidence>
<dbReference type="OrthoDB" id="10264753at2759"/>
<dbReference type="PANTHER" id="PTHR45625:SF4">
    <property type="entry name" value="PEPTIDYLPROLYL ISOMERASE DOMAIN AND WD REPEAT-CONTAINING PROTEIN 1"/>
    <property type="match status" value="1"/>
</dbReference>
<dbReference type="GO" id="GO:0006457">
    <property type="term" value="P:protein folding"/>
    <property type="evidence" value="ECO:0007669"/>
    <property type="project" value="InterPro"/>
</dbReference>
<comment type="caution">
    <text evidence="10">The sequence shown here is derived from an EMBL/GenBank/DDBJ whole genome shotgun (WGS) entry which is preliminary data.</text>
</comment>
<dbReference type="PRINTS" id="PR00153">
    <property type="entry name" value="CSAPPISMRASE"/>
</dbReference>
<feature type="domain" description="PPIase cyclophilin-type" evidence="9">
    <location>
        <begin position="507"/>
        <end position="655"/>
    </location>
</feature>
<proteinExistence type="inferred from homology"/>
<feature type="region of interest" description="Disordered" evidence="8">
    <location>
        <begin position="1"/>
        <end position="65"/>
    </location>
</feature>
<protein>
    <recommendedName>
        <fullName evidence="3">peptidylprolyl isomerase</fullName>
        <ecNumber evidence="3">5.2.1.8</ecNumber>
    </recommendedName>
</protein>
<feature type="compositionally biased region" description="Acidic residues" evidence="8">
    <location>
        <begin position="36"/>
        <end position="45"/>
    </location>
</feature>
<dbReference type="InterPro" id="IPR036322">
    <property type="entry name" value="WD40_repeat_dom_sf"/>
</dbReference>
<dbReference type="STRING" id="71784.A0A1Y2AJT6"/>
<dbReference type="InterPro" id="IPR029000">
    <property type="entry name" value="Cyclophilin-like_dom_sf"/>
</dbReference>
<dbReference type="GO" id="GO:0003755">
    <property type="term" value="F:peptidyl-prolyl cis-trans isomerase activity"/>
    <property type="evidence" value="ECO:0007669"/>
    <property type="project" value="UniProtKB-KW"/>
</dbReference>
<dbReference type="Proteomes" id="UP000193986">
    <property type="component" value="Unassembled WGS sequence"/>
</dbReference>
<dbReference type="PROSITE" id="PS00170">
    <property type="entry name" value="CSA_PPIASE_1"/>
    <property type="match status" value="1"/>
</dbReference>
<comment type="similarity">
    <text evidence="2">Belongs to the cyclophilin-type PPIase family.</text>
</comment>
<evidence type="ECO:0000256" key="5">
    <source>
        <dbReference type="ARBA" id="ARBA00022737"/>
    </source>
</evidence>
<evidence type="ECO:0000313" key="10">
    <source>
        <dbReference type="EMBL" id="ORY22764.1"/>
    </source>
</evidence>
<dbReference type="SUPFAM" id="SSF50891">
    <property type="entry name" value="Cyclophilin-like"/>
    <property type="match status" value="1"/>
</dbReference>
<keyword evidence="6" id="KW-0697">Rotamase</keyword>
<dbReference type="EMBL" id="MCFC01000088">
    <property type="protein sequence ID" value="ORY22764.1"/>
    <property type="molecule type" value="Genomic_DNA"/>
</dbReference>
<gene>
    <name evidence="10" type="ORF">BCR39DRAFT_550886</name>
</gene>
<reference evidence="10 11" key="1">
    <citation type="submission" date="2016-07" db="EMBL/GenBank/DDBJ databases">
        <title>Pervasive Adenine N6-methylation of Active Genes in Fungi.</title>
        <authorList>
            <consortium name="DOE Joint Genome Institute"/>
            <person name="Mondo S.J."/>
            <person name="Dannebaum R.O."/>
            <person name="Kuo R.C."/>
            <person name="Labutti K."/>
            <person name="Haridas S."/>
            <person name="Kuo A."/>
            <person name="Salamov A."/>
            <person name="Ahrendt S.R."/>
            <person name="Lipzen A."/>
            <person name="Sullivan W."/>
            <person name="Andreopoulos W.B."/>
            <person name="Clum A."/>
            <person name="Lindquist E."/>
            <person name="Daum C."/>
            <person name="Ramamoorthy G.K."/>
            <person name="Gryganskyi A."/>
            <person name="Culley D."/>
            <person name="Magnuson J.K."/>
            <person name="James T.Y."/>
            <person name="O'Malley M.A."/>
            <person name="Stajich J.E."/>
            <person name="Spatafora J.W."/>
            <person name="Visel A."/>
            <person name="Grigoriev I.V."/>
        </authorList>
    </citation>
    <scope>NUCLEOTIDE SEQUENCE [LARGE SCALE GENOMIC DNA]</scope>
    <source>
        <strain evidence="10 11">68-887.2</strain>
    </source>
</reference>
<dbReference type="GO" id="GO:0005634">
    <property type="term" value="C:nucleus"/>
    <property type="evidence" value="ECO:0007669"/>
    <property type="project" value="UniProtKB-ARBA"/>
</dbReference>